<sequence>MPHRLLAVLTDPATTIACLDAAALAAPALPGCAIEALHVDVDPDRIVAAPEEIDFQRLRDAREGTATERAEAVRAAVERWQRDHPETPVGWRCEVGQQEEMVSARSKSADLIVLARGHDMDSGDALHAAIFGTDVPALLMPPAVAASSLSHIAIAWSGSDASGRAVAGAMPWLARAVRVTVIAIGEGSDAARDLAGDLGLGGIHAEIHAVPRGDGELGARIVGEAHAVGADALVAGAYRHNAMVEWLLGGTTRHLLSAADLPLFLAH</sequence>
<evidence type="ECO:0000313" key="1">
    <source>
        <dbReference type="EMBL" id="URW74872.1"/>
    </source>
</evidence>
<reference evidence="1" key="1">
    <citation type="submission" date="2022-05" db="EMBL/GenBank/DDBJ databases">
        <title>Sphingomonas sp. strain RMG20 Genome sequencing and assembly.</title>
        <authorList>
            <person name="Kim I."/>
        </authorList>
    </citation>
    <scope>NUCLEOTIDE SEQUENCE</scope>
    <source>
        <strain evidence="1">RMG20</strain>
    </source>
</reference>
<dbReference type="SUPFAM" id="SSF52402">
    <property type="entry name" value="Adenine nucleotide alpha hydrolases-like"/>
    <property type="match status" value="2"/>
</dbReference>
<dbReference type="Proteomes" id="UP001055580">
    <property type="component" value="Chromosome"/>
</dbReference>
<gene>
    <name evidence="1" type="ORF">M9980_09870</name>
</gene>
<accession>A0ABY4TRK6</accession>
<name>A0ABY4TRK6_9SPHN</name>
<protein>
    <submittedName>
        <fullName evidence="1">Universal stress protein</fullName>
    </submittedName>
</protein>
<keyword evidence="2" id="KW-1185">Reference proteome</keyword>
<dbReference type="EMBL" id="CP098401">
    <property type="protein sequence ID" value="URW74872.1"/>
    <property type="molecule type" value="Genomic_DNA"/>
</dbReference>
<evidence type="ECO:0000313" key="2">
    <source>
        <dbReference type="Proteomes" id="UP001055580"/>
    </source>
</evidence>
<dbReference type="Gene3D" id="3.40.50.12370">
    <property type="match status" value="1"/>
</dbReference>
<dbReference type="CDD" id="cd00293">
    <property type="entry name" value="USP-like"/>
    <property type="match status" value="1"/>
</dbReference>
<dbReference type="RefSeq" id="WP_250750013.1">
    <property type="nucleotide sequence ID" value="NZ_CP098401.1"/>
</dbReference>
<proteinExistence type="predicted"/>
<organism evidence="1 2">
    <name type="scientific">Sphingomonas donggukensis</name>
    <dbReference type="NCBI Taxonomy" id="2949093"/>
    <lineage>
        <taxon>Bacteria</taxon>
        <taxon>Pseudomonadati</taxon>
        <taxon>Pseudomonadota</taxon>
        <taxon>Alphaproteobacteria</taxon>
        <taxon>Sphingomonadales</taxon>
        <taxon>Sphingomonadaceae</taxon>
        <taxon>Sphingomonas</taxon>
    </lineage>
</organism>